<dbReference type="InterPro" id="IPR000835">
    <property type="entry name" value="HTH_MarR-typ"/>
</dbReference>
<comment type="caution">
    <text evidence="3">The sequence shown here is derived from an EMBL/GenBank/DDBJ whole genome shotgun (WGS) entry which is preliminary data.</text>
</comment>
<dbReference type="InterPro" id="IPR036388">
    <property type="entry name" value="WH-like_DNA-bd_sf"/>
</dbReference>
<feature type="domain" description="N-acetyltransferase" evidence="2">
    <location>
        <begin position="179"/>
        <end position="326"/>
    </location>
</feature>
<feature type="region of interest" description="Disordered" evidence="1">
    <location>
        <begin position="1"/>
        <end position="23"/>
    </location>
</feature>
<dbReference type="SMART" id="SM00347">
    <property type="entry name" value="HTH_MARR"/>
    <property type="match status" value="1"/>
</dbReference>
<dbReference type="SUPFAM" id="SSF46785">
    <property type="entry name" value="Winged helix' DNA-binding domain"/>
    <property type="match status" value="1"/>
</dbReference>
<dbReference type="GO" id="GO:0016747">
    <property type="term" value="F:acyltransferase activity, transferring groups other than amino-acyl groups"/>
    <property type="evidence" value="ECO:0007669"/>
    <property type="project" value="InterPro"/>
</dbReference>
<dbReference type="InterPro" id="IPR000182">
    <property type="entry name" value="GNAT_dom"/>
</dbReference>
<dbReference type="PROSITE" id="PS51186">
    <property type="entry name" value="GNAT"/>
    <property type="match status" value="1"/>
</dbReference>
<sequence>MHGHRTGEHAALRSDRLPSDTRQCGMASTPLPFDTALYRVYSAFRCELSHFTHENQRRIKAAGLTPQQFSLLVILGAEGREGLSIGEAATRLHIAHNSVVELSQRAEAAGLLTRSSAGGRRQGTQLQLTGPGLRRLDDLTAQLIDEMAGDRQTLIEALTHWNTVLAAKGADNPAAPPAATLHRAGPDQKALIWRLLQLYLDELSVPLRSALNDRGEYEYPAFEQYWEQEVHAAYLFQVGRRPAGFALVRRLGDRPVWHTLDEFCVLRVYRGQGLGAALAGEVLRAHPGRWSVAHLPQNLGAIRFWDRVLPRHARHAPERRESPARPGVWQYQFEVAPDAALSAD</sequence>
<evidence type="ECO:0000313" key="4">
    <source>
        <dbReference type="Proteomes" id="UP000313988"/>
    </source>
</evidence>
<dbReference type="CDD" id="cd04301">
    <property type="entry name" value="NAT_SF"/>
    <property type="match status" value="1"/>
</dbReference>
<evidence type="ECO:0000256" key="1">
    <source>
        <dbReference type="SAM" id="MobiDB-lite"/>
    </source>
</evidence>
<accession>A0A5C4YC05</accession>
<dbReference type="Gene3D" id="3.40.630.30">
    <property type="match status" value="1"/>
</dbReference>
<gene>
    <name evidence="3" type="ORF">FHR04_00615</name>
</gene>
<dbReference type="AlphaFoldDB" id="A0A5C4YC05"/>
<reference evidence="3 4" key="1">
    <citation type="submission" date="2019-06" db="EMBL/GenBank/DDBJ databases">
        <title>Genome sequence of Deinococcus radiopugnans ATCC 19172.</title>
        <authorList>
            <person name="Maclea K.S."/>
            <person name="Maynard C.R."/>
        </authorList>
    </citation>
    <scope>NUCLEOTIDE SEQUENCE [LARGE SCALE GENOMIC DNA]</scope>
    <source>
        <strain evidence="3 4">ATCC 19172</strain>
    </source>
</reference>
<evidence type="ECO:0000313" key="3">
    <source>
        <dbReference type="EMBL" id="TNM72964.1"/>
    </source>
</evidence>
<evidence type="ECO:0000259" key="2">
    <source>
        <dbReference type="PROSITE" id="PS51186"/>
    </source>
</evidence>
<proteinExistence type="predicted"/>
<dbReference type="OrthoDB" id="72894at2"/>
<dbReference type="InterPro" id="IPR036390">
    <property type="entry name" value="WH_DNA-bd_sf"/>
</dbReference>
<dbReference type="Proteomes" id="UP000313988">
    <property type="component" value="Unassembled WGS sequence"/>
</dbReference>
<dbReference type="EMBL" id="VDMO01000001">
    <property type="protein sequence ID" value="TNM72964.1"/>
    <property type="molecule type" value="Genomic_DNA"/>
</dbReference>
<dbReference type="Pfam" id="PF12802">
    <property type="entry name" value="MarR_2"/>
    <property type="match status" value="1"/>
</dbReference>
<organism evidence="3 4">
    <name type="scientific">Deinococcus radiopugnans ATCC 19172</name>
    <dbReference type="NCBI Taxonomy" id="585398"/>
    <lineage>
        <taxon>Bacteria</taxon>
        <taxon>Thermotogati</taxon>
        <taxon>Deinococcota</taxon>
        <taxon>Deinococci</taxon>
        <taxon>Deinococcales</taxon>
        <taxon>Deinococcaceae</taxon>
        <taxon>Deinococcus</taxon>
    </lineage>
</organism>
<dbReference type="SUPFAM" id="SSF55729">
    <property type="entry name" value="Acyl-CoA N-acyltransferases (Nat)"/>
    <property type="match status" value="1"/>
</dbReference>
<dbReference type="InterPro" id="IPR016181">
    <property type="entry name" value="Acyl_CoA_acyltransferase"/>
</dbReference>
<feature type="compositionally biased region" description="Basic and acidic residues" evidence="1">
    <location>
        <begin position="1"/>
        <end position="19"/>
    </location>
</feature>
<dbReference type="Pfam" id="PF00583">
    <property type="entry name" value="Acetyltransf_1"/>
    <property type="match status" value="1"/>
</dbReference>
<protein>
    <submittedName>
        <fullName evidence="3">GNAT family N-acetyltransferase</fullName>
    </submittedName>
</protein>
<dbReference type="GO" id="GO:0003700">
    <property type="term" value="F:DNA-binding transcription factor activity"/>
    <property type="evidence" value="ECO:0007669"/>
    <property type="project" value="InterPro"/>
</dbReference>
<dbReference type="Gene3D" id="1.10.10.10">
    <property type="entry name" value="Winged helix-like DNA-binding domain superfamily/Winged helix DNA-binding domain"/>
    <property type="match status" value="1"/>
</dbReference>
<keyword evidence="3" id="KW-0808">Transferase</keyword>
<name>A0A5C4YC05_9DEIO</name>